<dbReference type="InterPro" id="IPR032405">
    <property type="entry name" value="Kinesin_assoc"/>
</dbReference>
<feature type="domain" description="FHA" evidence="10">
    <location>
        <begin position="80"/>
        <end position="135"/>
    </location>
</feature>
<evidence type="ECO:0000256" key="4">
    <source>
        <dbReference type="ARBA" id="ARBA00022741"/>
    </source>
</evidence>
<keyword evidence="14" id="KW-1185">Reference proteome</keyword>
<evidence type="ECO:0000259" key="12">
    <source>
        <dbReference type="Pfam" id="PF16183"/>
    </source>
</evidence>
<reference evidence="13" key="1">
    <citation type="submission" date="2023-03" db="EMBL/GenBank/DDBJ databases">
        <authorList>
            <person name="Steffen K."/>
            <person name="Cardenas P."/>
        </authorList>
    </citation>
    <scope>NUCLEOTIDE SEQUENCE</scope>
</reference>
<evidence type="ECO:0000256" key="8">
    <source>
        <dbReference type="SAM" id="Coils"/>
    </source>
</evidence>
<dbReference type="CDD" id="cd22705">
    <property type="entry name" value="FHA_KIF1"/>
    <property type="match status" value="1"/>
</dbReference>
<evidence type="ECO:0000256" key="1">
    <source>
        <dbReference type="ARBA" id="ARBA00004245"/>
    </source>
</evidence>
<dbReference type="Gene3D" id="2.60.200.20">
    <property type="match status" value="1"/>
</dbReference>
<evidence type="ECO:0000256" key="2">
    <source>
        <dbReference type="ARBA" id="ARBA00022490"/>
    </source>
</evidence>
<dbReference type="Pfam" id="PF00498">
    <property type="entry name" value="FHA"/>
    <property type="match status" value="1"/>
</dbReference>
<dbReference type="Pfam" id="PF16183">
    <property type="entry name" value="Kinesin_assoc"/>
    <property type="match status" value="1"/>
</dbReference>
<evidence type="ECO:0000256" key="7">
    <source>
        <dbReference type="ARBA" id="ARBA00023212"/>
    </source>
</evidence>
<keyword evidence="8" id="KW-0175">Coiled coil</keyword>
<dbReference type="InterPro" id="IPR008984">
    <property type="entry name" value="SMAD_FHA_dom_sf"/>
</dbReference>
<feature type="domain" description="Kinesin-like KIF1-type" evidence="11">
    <location>
        <begin position="728"/>
        <end position="774"/>
    </location>
</feature>
<sequence>MAELNMTWEEKLKKTEAIQKEREEALAEMGIALQDQEGRAVGVMQPKKTPHLVNLNEDPLMSECLLYYIKDGTTKAGSGGDIQLNGEFILEKHCTFVNGNGVVSIVPNPDSQTFVNGRLITEPEELRTGSRIILGNNHVFRFTNPEQARAIRAVSPTAFENPRSMTPMGTHCDSPLHRGNGGSGSLGGGSPASFLDNMGVVDWSFAQNELLKKTGRNISTRQEYEEKIIELERKLEEDRAEAEGRLEAQRMEYENRLGELEVELERKKKEEELVVLEEKEERITELEHQLVQKAEDQQRIENQKRKYEEKLEELEKAMVQRSAREEDSLVSQRMEYEKMLSQQRGLYGEKMSELEKLDSQRKEYEAELEMLQEQKKSYEAKMEEYEALQLQKKNYEAKLSELESALVKEIQSERTASEEILELQRKELMTKLEQLGVAMTLRQKEEEMMVVREKDKRISELEDNLRSKSVAEQALEQQKQEKKKRMDELEKSLAAVEEELSLKRTEHSTSMTEQKKQFEALIEQQRKEYDSNVQELESIRSEKDNYEAKLDKFRAQKQELQSKIEDMDDLHRQKKNYERKLEELQKALEQQRAKRVAAETMDQVMPMLNPEQLEIAKKVYRVWGRYRFHSLKDELLSNVSILKEANAISVELQKHVSFQFLILTDTPYSPIPFSVATGTDVDIDLEESKFAVAQMESMDPFRPKGPLVAVEVKDSKHGATHLWSISKLRQRMMVMREMYESACHPEPSPPTSSLAMIGGDPFYDRNPWFRLIGRYVCTHTPCTTEDVFLGH</sequence>
<feature type="compositionally biased region" description="Basic and acidic residues" evidence="9">
    <location>
        <begin position="478"/>
        <end position="488"/>
    </location>
</feature>
<evidence type="ECO:0000259" key="11">
    <source>
        <dbReference type="Pfam" id="PF12423"/>
    </source>
</evidence>
<keyword evidence="5" id="KW-0067">ATP-binding</keyword>
<evidence type="ECO:0000313" key="14">
    <source>
        <dbReference type="Proteomes" id="UP001174909"/>
    </source>
</evidence>
<dbReference type="InterPro" id="IPR022140">
    <property type="entry name" value="Kinesin-like_KIF1-typ"/>
</dbReference>
<dbReference type="EMBL" id="CASHTH010001685">
    <property type="protein sequence ID" value="CAI8018070.1"/>
    <property type="molecule type" value="Genomic_DNA"/>
</dbReference>
<evidence type="ECO:0000256" key="9">
    <source>
        <dbReference type="SAM" id="MobiDB-lite"/>
    </source>
</evidence>
<dbReference type="PANTHER" id="PTHR47117">
    <property type="entry name" value="STAR-RELATED LIPID TRANSFER PROTEIN 9"/>
    <property type="match status" value="1"/>
</dbReference>
<comment type="caution">
    <text evidence="13">The sequence shown here is derived from an EMBL/GenBank/DDBJ whole genome shotgun (WGS) entry which is preliminary data.</text>
</comment>
<evidence type="ECO:0000256" key="3">
    <source>
        <dbReference type="ARBA" id="ARBA00022701"/>
    </source>
</evidence>
<organism evidence="13 14">
    <name type="scientific">Geodia barretti</name>
    <name type="common">Barrett's horny sponge</name>
    <dbReference type="NCBI Taxonomy" id="519541"/>
    <lineage>
        <taxon>Eukaryota</taxon>
        <taxon>Metazoa</taxon>
        <taxon>Porifera</taxon>
        <taxon>Demospongiae</taxon>
        <taxon>Heteroscleromorpha</taxon>
        <taxon>Tetractinellida</taxon>
        <taxon>Astrophorina</taxon>
        <taxon>Geodiidae</taxon>
        <taxon>Geodia</taxon>
    </lineage>
</organism>
<proteinExistence type="predicted"/>
<dbReference type="PANTHER" id="PTHR47117:SF10">
    <property type="entry name" value="KINESIN-LIKE PROTEIN KIF1B"/>
    <property type="match status" value="1"/>
</dbReference>
<dbReference type="Proteomes" id="UP001174909">
    <property type="component" value="Unassembled WGS sequence"/>
</dbReference>
<dbReference type="GO" id="GO:0005874">
    <property type="term" value="C:microtubule"/>
    <property type="evidence" value="ECO:0007669"/>
    <property type="project" value="UniProtKB-KW"/>
</dbReference>
<feature type="non-terminal residue" evidence="13">
    <location>
        <position position="791"/>
    </location>
</feature>
<accession>A0AA35WKU1</accession>
<keyword evidence="6" id="KW-0505">Motor protein</keyword>
<evidence type="ECO:0000256" key="5">
    <source>
        <dbReference type="ARBA" id="ARBA00022840"/>
    </source>
</evidence>
<dbReference type="Pfam" id="PF12423">
    <property type="entry name" value="KIF1B"/>
    <property type="match status" value="1"/>
</dbReference>
<protein>
    <submittedName>
        <fullName evidence="13">Kinesin-like protein unc-104</fullName>
    </submittedName>
</protein>
<dbReference type="InterPro" id="IPR000253">
    <property type="entry name" value="FHA_dom"/>
</dbReference>
<dbReference type="SUPFAM" id="SSF49879">
    <property type="entry name" value="SMAD/FHA domain"/>
    <property type="match status" value="1"/>
</dbReference>
<keyword evidence="3" id="KW-0493">Microtubule</keyword>
<dbReference type="GO" id="GO:0005524">
    <property type="term" value="F:ATP binding"/>
    <property type="evidence" value="ECO:0007669"/>
    <property type="project" value="UniProtKB-KW"/>
</dbReference>
<keyword evidence="2" id="KW-0963">Cytoplasm</keyword>
<evidence type="ECO:0000313" key="13">
    <source>
        <dbReference type="EMBL" id="CAI8018070.1"/>
    </source>
</evidence>
<evidence type="ECO:0000259" key="10">
    <source>
        <dbReference type="Pfam" id="PF00498"/>
    </source>
</evidence>
<dbReference type="AlphaFoldDB" id="A0AA35WKU1"/>
<feature type="region of interest" description="Disordered" evidence="9">
    <location>
        <begin position="464"/>
        <end position="488"/>
    </location>
</feature>
<dbReference type="Gene3D" id="6.10.250.2520">
    <property type="match status" value="1"/>
</dbReference>
<gene>
    <name evidence="13" type="ORF">GBAR_LOCUS10909</name>
</gene>
<keyword evidence="4" id="KW-0547">Nucleotide-binding</keyword>
<feature type="coiled-coil region" evidence="8">
    <location>
        <begin position="221"/>
        <end position="412"/>
    </location>
</feature>
<evidence type="ECO:0000256" key="6">
    <source>
        <dbReference type="ARBA" id="ARBA00023175"/>
    </source>
</evidence>
<keyword evidence="7" id="KW-0206">Cytoskeleton</keyword>
<name>A0AA35WKU1_GEOBA</name>
<feature type="domain" description="Kinesin-associated" evidence="12">
    <location>
        <begin position="1"/>
        <end position="72"/>
    </location>
</feature>
<comment type="subcellular location">
    <subcellularLocation>
        <location evidence="1">Cytoplasm</location>
        <location evidence="1">Cytoskeleton</location>
    </subcellularLocation>
</comment>